<feature type="domain" description="Heterogeneous nuclear ribonucleoprotein A1/A2 C-terminal" evidence="2">
    <location>
        <begin position="27"/>
        <end position="51"/>
    </location>
</feature>
<feature type="signal peptide" evidence="1">
    <location>
        <begin position="1"/>
        <end position="18"/>
    </location>
</feature>
<accession>A0AA41T906</accession>
<reference evidence="3" key="1">
    <citation type="submission" date="2020-03" db="EMBL/GenBank/DDBJ databases">
        <title>Studies in the Genomics of Life Span.</title>
        <authorList>
            <person name="Glass D."/>
        </authorList>
    </citation>
    <scope>NUCLEOTIDE SEQUENCE</scope>
    <source>
        <strain evidence="3">SUZIE</strain>
        <tissue evidence="3">Muscle</tissue>
    </source>
</reference>
<evidence type="ECO:0000313" key="4">
    <source>
        <dbReference type="Proteomes" id="UP001166674"/>
    </source>
</evidence>
<evidence type="ECO:0000256" key="1">
    <source>
        <dbReference type="SAM" id="SignalP"/>
    </source>
</evidence>
<keyword evidence="3" id="KW-0687">Ribonucleoprotein</keyword>
<evidence type="ECO:0000259" key="2">
    <source>
        <dbReference type="Pfam" id="PF11627"/>
    </source>
</evidence>
<name>A0AA41T906_SCICA</name>
<dbReference type="AlphaFoldDB" id="A0AA41T906"/>
<dbReference type="Pfam" id="PF11627">
    <property type="entry name" value="HnRNPA1_LC"/>
    <property type="match status" value="1"/>
</dbReference>
<protein>
    <submittedName>
        <fullName evidence="3">Heterogeneous nuclear ribonucleoprotein A1-like 2</fullName>
    </submittedName>
</protein>
<keyword evidence="1" id="KW-0732">Signal</keyword>
<sequence>MATMDLVMIEAILEVVEATMILAIATNQSSNFGPTKGENFGGRSSGPYGGGGQYIAKSQNLGGYGGSSSSSSYGSGRRFKYCQETKLSRKGEPEKGQGSYRLPQTYELSQAQWWQGFAATKKTILMFMGKKLEDCICD</sequence>
<comment type="caution">
    <text evidence="3">The sequence shown here is derived from an EMBL/GenBank/DDBJ whole genome shotgun (WGS) entry which is preliminary data.</text>
</comment>
<dbReference type="GO" id="GO:1990904">
    <property type="term" value="C:ribonucleoprotein complex"/>
    <property type="evidence" value="ECO:0007669"/>
    <property type="project" value="UniProtKB-KW"/>
</dbReference>
<evidence type="ECO:0000313" key="3">
    <source>
        <dbReference type="EMBL" id="MBZ3888179.1"/>
    </source>
</evidence>
<keyword evidence="4" id="KW-1185">Reference proteome</keyword>
<dbReference type="InterPro" id="IPR021662">
    <property type="entry name" value="HnRNPA1/A2_C"/>
</dbReference>
<gene>
    <name evidence="3" type="ORF">SUZIE_196660</name>
</gene>
<dbReference type="EMBL" id="JAATJV010421593">
    <property type="protein sequence ID" value="MBZ3888179.1"/>
    <property type="molecule type" value="Genomic_DNA"/>
</dbReference>
<organism evidence="3 4">
    <name type="scientific">Sciurus carolinensis</name>
    <name type="common">Eastern gray squirrel</name>
    <dbReference type="NCBI Taxonomy" id="30640"/>
    <lineage>
        <taxon>Eukaryota</taxon>
        <taxon>Metazoa</taxon>
        <taxon>Chordata</taxon>
        <taxon>Craniata</taxon>
        <taxon>Vertebrata</taxon>
        <taxon>Euteleostomi</taxon>
        <taxon>Mammalia</taxon>
        <taxon>Eutheria</taxon>
        <taxon>Euarchontoglires</taxon>
        <taxon>Glires</taxon>
        <taxon>Rodentia</taxon>
        <taxon>Sciuromorpha</taxon>
        <taxon>Sciuridae</taxon>
        <taxon>Sciurinae</taxon>
        <taxon>Sciurini</taxon>
        <taxon>Sciurus</taxon>
    </lineage>
</organism>
<proteinExistence type="predicted"/>
<feature type="chain" id="PRO_5041360902" evidence="1">
    <location>
        <begin position="19"/>
        <end position="138"/>
    </location>
</feature>
<dbReference type="Proteomes" id="UP001166674">
    <property type="component" value="Unassembled WGS sequence"/>
</dbReference>